<keyword evidence="5" id="KW-0131">Cell cycle</keyword>
<comment type="function">
    <text evidence="5">Part of the Tol-Pal system, which plays a role in outer membrane invagination during cell division and is important for maintaining outer membrane integrity.</text>
</comment>
<evidence type="ECO:0000256" key="1">
    <source>
        <dbReference type="ARBA" id="ARBA00004418"/>
    </source>
</evidence>
<evidence type="ECO:0000256" key="2">
    <source>
        <dbReference type="ARBA" id="ARBA00009820"/>
    </source>
</evidence>
<gene>
    <name evidence="5" type="primary">tolB</name>
    <name evidence="6" type="ORF">P250_03009</name>
</gene>
<dbReference type="SUPFAM" id="SSF52964">
    <property type="entry name" value="TolB, N-terminal domain"/>
    <property type="match status" value="1"/>
</dbReference>
<comment type="subunit">
    <text evidence="5">The Tol-Pal system is composed of five core proteins: the inner membrane proteins TolA, TolQ and TolR, the periplasmic protein TolB and the outer membrane protein Pal. They form a network linking the inner and outer membranes and the peptidoglycan layer.</text>
</comment>
<comment type="caution">
    <text evidence="6">The sequence shown here is derived from an EMBL/GenBank/DDBJ whole genome shotgun (WGS) entry which is preliminary data.</text>
</comment>
<dbReference type="Pfam" id="PF07676">
    <property type="entry name" value="PD40"/>
    <property type="match status" value="3"/>
</dbReference>
<dbReference type="PANTHER" id="PTHR36842:SF1">
    <property type="entry name" value="PROTEIN TOLB"/>
    <property type="match status" value="1"/>
</dbReference>
<name>A0AAD3AT63_FRATT</name>
<protein>
    <recommendedName>
        <fullName evidence="5">Tol-Pal system protein TolB</fullName>
    </recommendedName>
</protein>
<evidence type="ECO:0000313" key="7">
    <source>
        <dbReference type="Proteomes" id="UP000023806"/>
    </source>
</evidence>
<evidence type="ECO:0000256" key="5">
    <source>
        <dbReference type="HAMAP-Rule" id="MF_00671"/>
    </source>
</evidence>
<dbReference type="InterPro" id="IPR011042">
    <property type="entry name" value="6-blade_b-propeller_TolB-like"/>
</dbReference>
<evidence type="ECO:0000256" key="3">
    <source>
        <dbReference type="ARBA" id="ARBA00022729"/>
    </source>
</evidence>
<dbReference type="PANTHER" id="PTHR36842">
    <property type="entry name" value="PROTEIN TOLB HOMOLOG"/>
    <property type="match status" value="1"/>
</dbReference>
<dbReference type="Gene3D" id="3.40.50.10070">
    <property type="entry name" value="TolB, N-terminal domain"/>
    <property type="match status" value="1"/>
</dbReference>
<dbReference type="GO" id="GO:0042597">
    <property type="term" value="C:periplasmic space"/>
    <property type="evidence" value="ECO:0007669"/>
    <property type="project" value="UniProtKB-SubCell"/>
</dbReference>
<comment type="subcellular location">
    <subcellularLocation>
        <location evidence="1 5">Periplasm</location>
    </subcellularLocation>
</comment>
<dbReference type="Proteomes" id="UP000023806">
    <property type="component" value="Unassembled WGS sequence"/>
</dbReference>
<organism evidence="6 7">
    <name type="scientific">Francisella tularensis subsp. tularensis str. SCHU S4 substr. FSC237</name>
    <dbReference type="NCBI Taxonomy" id="1341660"/>
    <lineage>
        <taxon>Bacteria</taxon>
        <taxon>Pseudomonadati</taxon>
        <taxon>Pseudomonadota</taxon>
        <taxon>Gammaproteobacteria</taxon>
        <taxon>Thiotrichales</taxon>
        <taxon>Francisellaceae</taxon>
        <taxon>Francisella</taxon>
    </lineage>
</organism>
<dbReference type="GO" id="GO:0051301">
    <property type="term" value="P:cell division"/>
    <property type="evidence" value="ECO:0007669"/>
    <property type="project" value="UniProtKB-UniRule"/>
</dbReference>
<dbReference type="InterPro" id="IPR014167">
    <property type="entry name" value="Tol-Pal_TolB"/>
</dbReference>
<dbReference type="GO" id="GO:0017038">
    <property type="term" value="P:protein import"/>
    <property type="evidence" value="ECO:0007669"/>
    <property type="project" value="InterPro"/>
</dbReference>
<dbReference type="EMBL" id="JIDS01000002">
    <property type="protein sequence ID" value="EZK38245.1"/>
    <property type="molecule type" value="Genomic_DNA"/>
</dbReference>
<comment type="similarity">
    <text evidence="2 5">Belongs to the TolB family.</text>
</comment>
<dbReference type="AlphaFoldDB" id="A0AAD3AT63"/>
<evidence type="ECO:0000313" key="6">
    <source>
        <dbReference type="EMBL" id="EZK38245.1"/>
    </source>
</evidence>
<evidence type="ECO:0000256" key="4">
    <source>
        <dbReference type="ARBA" id="ARBA00022764"/>
    </source>
</evidence>
<accession>A0AAD3AT63</accession>
<keyword evidence="5" id="KW-0132">Cell division</keyword>
<dbReference type="SMR" id="A0AAD3AT63"/>
<keyword evidence="4 5" id="KW-0574">Periplasm</keyword>
<dbReference type="Gene3D" id="2.120.10.30">
    <property type="entry name" value="TolB, C-terminal domain"/>
    <property type="match status" value="1"/>
</dbReference>
<dbReference type="HAMAP" id="MF_00671">
    <property type="entry name" value="TolB"/>
    <property type="match status" value="1"/>
</dbReference>
<dbReference type="SUPFAM" id="SSF69304">
    <property type="entry name" value="Tricorn protease N-terminal domain"/>
    <property type="match status" value="1"/>
</dbReference>
<dbReference type="InterPro" id="IPR011659">
    <property type="entry name" value="WD40"/>
</dbReference>
<keyword evidence="3 5" id="KW-0732">Signal</keyword>
<proteinExistence type="inferred from homology"/>
<sequence>MRNGMRKIIAGVFIFVFLISNLYADLVAEVTTGVIQKPLVTVVSDNVVDQFPQQVNSVIVADLNHNAKLQANDTIKYEIKQKQNIPWKSLKSDYVVLTKYTNNSYNNYTVEVQILKRNDTSYLQAITYKNINVSLMRTLAHKISNYVYQKLTGNQGFFLTKLAYVKVSNPYARYGRLYELIISDYDGYNKHVVLRQTDNPIATPSWSNDGRYIVYSSYSGGSMGVYTLEIATGKVTRITNYKGINSSPSFSPDGKEIALALSKGYSDQTNIYIMNLSTKALKRITINGINTAPKFSPNGQSIVFTSDREGRPNIYVASVNSKYPQSSILSTKIHQAYEPNYTPDGKNIVFMNQSSRTSGTQIADFNLANGSVTNITNGKADSSPTVSPYGDMVAYISTNTRGYSSLDMVSLDGDNHFNIETADNGNILIQSPSWSPKNF</sequence>
<reference evidence="6 7" key="1">
    <citation type="submission" date="2014-03" db="EMBL/GenBank/DDBJ databases">
        <title>The Genome Sequence of Francisella tularensis subsp. tularensis str. SCHU S4 substr. FSC043.</title>
        <authorList>
            <consortium name="The Broad Institute Genomics Platform"/>
            <consortium name="The Broad Institute Genome Sequencing Center for Infectious Disease"/>
            <person name="Chapman S.B."/>
            <person name="Guina T."/>
            <person name="Gelhaus C."/>
            <person name="Comer J."/>
            <person name="Sellati T."/>
            <person name="Sjostedt A."/>
            <person name="Young S.K."/>
            <person name="Zeng Q."/>
            <person name="Gargeya S."/>
            <person name="Abouelleil A."/>
            <person name="Alvarado L."/>
            <person name="Chapman S.B."/>
            <person name="Gainer-Dewar J."/>
            <person name="Goldberg J."/>
            <person name="Griggs A."/>
            <person name="Gujja S."/>
            <person name="Hansen M."/>
            <person name="Howarth C."/>
            <person name="Imamovic A."/>
            <person name="Larimer J."/>
            <person name="Murphy C."/>
            <person name="Naylor J."/>
            <person name="Pearson M."/>
            <person name="Poon T.W."/>
            <person name="Priest M."/>
            <person name="Roberts A."/>
            <person name="Saif S."/>
            <person name="Shea T."/>
            <person name="Sykes S."/>
            <person name="Wortman J."/>
            <person name="Nusbaum C."/>
            <person name="Birren B."/>
        </authorList>
    </citation>
    <scope>NUCLEOTIDE SEQUENCE [LARGE SCALE GENOMIC DNA]</scope>
    <source>
        <strain evidence="6 7">Schu S4</strain>
    </source>
</reference>